<evidence type="ECO:0000259" key="2">
    <source>
        <dbReference type="Pfam" id="PF13400"/>
    </source>
</evidence>
<name>A0ABW8N4P2_9MICC</name>
<organism evidence="3 4">
    <name type="scientific">Paenarthrobacter histidinolovorans</name>
    <dbReference type="NCBI Taxonomy" id="43664"/>
    <lineage>
        <taxon>Bacteria</taxon>
        <taxon>Bacillati</taxon>
        <taxon>Actinomycetota</taxon>
        <taxon>Actinomycetes</taxon>
        <taxon>Micrococcales</taxon>
        <taxon>Micrococcaceae</taxon>
        <taxon>Paenarthrobacter</taxon>
    </lineage>
</organism>
<feature type="domain" description="Putative Flp pilus-assembly TadG-like N-terminal" evidence="2">
    <location>
        <begin position="12"/>
        <end position="58"/>
    </location>
</feature>
<gene>
    <name evidence="3" type="ORF">ABIA52_001504</name>
</gene>
<evidence type="ECO:0000313" key="4">
    <source>
        <dbReference type="Proteomes" id="UP001620520"/>
    </source>
</evidence>
<keyword evidence="1" id="KW-1133">Transmembrane helix</keyword>
<reference evidence="3 4" key="1">
    <citation type="submission" date="2024-10" db="EMBL/GenBank/DDBJ databases">
        <title>Novel secondary metabolite-producing bacteria for plant disease control.</title>
        <authorList>
            <person name="Chevrette M."/>
        </authorList>
    </citation>
    <scope>NUCLEOTIDE SEQUENCE [LARGE SCALE GENOMIC DNA]</scope>
    <source>
        <strain evidence="3 4">J30 TE3557</strain>
    </source>
</reference>
<accession>A0ABW8N4P2</accession>
<dbReference type="RefSeq" id="WP_404594058.1">
    <property type="nucleotide sequence ID" value="NZ_JBIYEW010000003.1"/>
</dbReference>
<proteinExistence type="predicted"/>
<evidence type="ECO:0000256" key="1">
    <source>
        <dbReference type="SAM" id="Phobius"/>
    </source>
</evidence>
<dbReference type="Proteomes" id="UP001620520">
    <property type="component" value="Unassembled WGS sequence"/>
</dbReference>
<dbReference type="EMBL" id="JBIYEW010000003">
    <property type="protein sequence ID" value="MFK4638615.1"/>
    <property type="molecule type" value="Genomic_DNA"/>
</dbReference>
<protein>
    <recommendedName>
        <fullName evidence="2">Putative Flp pilus-assembly TadG-like N-terminal domain-containing protein</fullName>
    </recommendedName>
</protein>
<comment type="caution">
    <text evidence="3">The sequence shown here is derived from an EMBL/GenBank/DDBJ whole genome shotgun (WGS) entry which is preliminary data.</text>
</comment>
<keyword evidence="1" id="KW-0472">Membrane</keyword>
<sequence length="149" mass="15573">MPRNDALHRDAGQITVLILGYVVLALLLATVVMAASSMYLEHKKLLSLADGAALAAADSFLVGDLQDGRIPAVSLMDDRVLAAAGSYLGKSNAFDSHDRLEVGEGTRSEPGGTAVVVLKAVAHPPVISFLVPDGIVIEARATARSRLTQ</sequence>
<keyword evidence="1" id="KW-0812">Transmembrane</keyword>
<dbReference type="Pfam" id="PF13400">
    <property type="entry name" value="Tad"/>
    <property type="match status" value="1"/>
</dbReference>
<dbReference type="InterPro" id="IPR028087">
    <property type="entry name" value="Tad_N"/>
</dbReference>
<evidence type="ECO:0000313" key="3">
    <source>
        <dbReference type="EMBL" id="MFK4638615.1"/>
    </source>
</evidence>
<feature type="transmembrane region" description="Helical" evidence="1">
    <location>
        <begin position="12"/>
        <end position="35"/>
    </location>
</feature>
<keyword evidence="4" id="KW-1185">Reference proteome</keyword>